<evidence type="ECO:0000313" key="1">
    <source>
        <dbReference type="EMBL" id="OJJ07317.1"/>
    </source>
</evidence>
<accession>A0A1L9Q0N3</accession>
<dbReference type="GeneID" id="63723335"/>
<reference evidence="2" key="1">
    <citation type="journal article" date="2017" name="Genome Biol.">
        <title>Comparative genomics reveals high biological diversity and specific adaptations in the industrially and medically important fungal genus Aspergillus.</title>
        <authorList>
            <person name="de Vries R.P."/>
            <person name="Riley R."/>
            <person name="Wiebenga A."/>
            <person name="Aguilar-Osorio G."/>
            <person name="Amillis S."/>
            <person name="Uchima C.A."/>
            <person name="Anderluh G."/>
            <person name="Asadollahi M."/>
            <person name="Askin M."/>
            <person name="Barry K."/>
            <person name="Battaglia E."/>
            <person name="Bayram O."/>
            <person name="Benocci T."/>
            <person name="Braus-Stromeyer S.A."/>
            <person name="Caldana C."/>
            <person name="Canovas D."/>
            <person name="Cerqueira G.C."/>
            <person name="Chen F."/>
            <person name="Chen W."/>
            <person name="Choi C."/>
            <person name="Clum A."/>
            <person name="Dos Santos R.A."/>
            <person name="Damasio A.R."/>
            <person name="Diallinas G."/>
            <person name="Emri T."/>
            <person name="Fekete E."/>
            <person name="Flipphi M."/>
            <person name="Freyberg S."/>
            <person name="Gallo A."/>
            <person name="Gournas C."/>
            <person name="Habgood R."/>
            <person name="Hainaut M."/>
            <person name="Harispe M.L."/>
            <person name="Henrissat B."/>
            <person name="Hilden K.S."/>
            <person name="Hope R."/>
            <person name="Hossain A."/>
            <person name="Karabika E."/>
            <person name="Karaffa L."/>
            <person name="Karanyi Z."/>
            <person name="Krasevec N."/>
            <person name="Kuo A."/>
            <person name="Kusch H."/>
            <person name="LaButti K."/>
            <person name="Lagendijk E.L."/>
            <person name="Lapidus A."/>
            <person name="Levasseur A."/>
            <person name="Lindquist E."/>
            <person name="Lipzen A."/>
            <person name="Logrieco A.F."/>
            <person name="MacCabe A."/>
            <person name="Maekelae M.R."/>
            <person name="Malavazi I."/>
            <person name="Melin P."/>
            <person name="Meyer V."/>
            <person name="Mielnichuk N."/>
            <person name="Miskei M."/>
            <person name="Molnar A.P."/>
            <person name="Mule G."/>
            <person name="Ngan C.Y."/>
            <person name="Orejas M."/>
            <person name="Orosz E."/>
            <person name="Ouedraogo J.P."/>
            <person name="Overkamp K.M."/>
            <person name="Park H.-S."/>
            <person name="Perrone G."/>
            <person name="Piumi F."/>
            <person name="Punt P.J."/>
            <person name="Ram A.F."/>
            <person name="Ramon A."/>
            <person name="Rauscher S."/>
            <person name="Record E."/>
            <person name="Riano-Pachon D.M."/>
            <person name="Robert V."/>
            <person name="Roehrig J."/>
            <person name="Ruller R."/>
            <person name="Salamov A."/>
            <person name="Salih N.S."/>
            <person name="Samson R.A."/>
            <person name="Sandor E."/>
            <person name="Sanguinetti M."/>
            <person name="Schuetze T."/>
            <person name="Sepcic K."/>
            <person name="Shelest E."/>
            <person name="Sherlock G."/>
            <person name="Sophianopoulou V."/>
            <person name="Squina F.M."/>
            <person name="Sun H."/>
            <person name="Susca A."/>
            <person name="Todd R.B."/>
            <person name="Tsang A."/>
            <person name="Unkles S.E."/>
            <person name="van de Wiele N."/>
            <person name="van Rossen-Uffink D."/>
            <person name="Oliveira J.V."/>
            <person name="Vesth T.C."/>
            <person name="Visser J."/>
            <person name="Yu J.-H."/>
            <person name="Zhou M."/>
            <person name="Andersen M.R."/>
            <person name="Archer D.B."/>
            <person name="Baker S.E."/>
            <person name="Benoit I."/>
            <person name="Brakhage A.A."/>
            <person name="Braus G.H."/>
            <person name="Fischer R."/>
            <person name="Frisvad J.C."/>
            <person name="Goldman G.H."/>
            <person name="Houbraken J."/>
            <person name="Oakley B."/>
            <person name="Pocsi I."/>
            <person name="Scazzocchio C."/>
            <person name="Seiboth B."/>
            <person name="vanKuyk P.A."/>
            <person name="Wortman J."/>
            <person name="Dyer P.S."/>
            <person name="Grigoriev I.V."/>
        </authorList>
    </citation>
    <scope>NUCLEOTIDE SEQUENCE [LARGE SCALE GENOMIC DNA]</scope>
    <source>
        <strain evidence="2">CBS 583.65</strain>
    </source>
</reference>
<name>A0A1L9Q0N3_ASPVE</name>
<protein>
    <recommendedName>
        <fullName evidence="3">EthD domain-containing protein</fullName>
    </recommendedName>
</protein>
<proteinExistence type="predicted"/>
<dbReference type="RefSeq" id="XP_040673079.1">
    <property type="nucleotide sequence ID" value="XM_040807824.1"/>
</dbReference>
<evidence type="ECO:0000313" key="2">
    <source>
        <dbReference type="Proteomes" id="UP000184073"/>
    </source>
</evidence>
<gene>
    <name evidence="1" type="ORF">ASPVEDRAFT_142301</name>
</gene>
<dbReference type="Proteomes" id="UP000184073">
    <property type="component" value="Unassembled WGS sequence"/>
</dbReference>
<evidence type="ECO:0008006" key="3">
    <source>
        <dbReference type="Google" id="ProtNLM"/>
    </source>
</evidence>
<dbReference type="OrthoDB" id="2851338at2759"/>
<dbReference type="AlphaFoldDB" id="A0A1L9Q0N3"/>
<dbReference type="EMBL" id="KV878137">
    <property type="protein sequence ID" value="OJJ07317.1"/>
    <property type="molecule type" value="Genomic_DNA"/>
</dbReference>
<dbReference type="VEuPathDB" id="FungiDB:ASPVEDRAFT_142301"/>
<keyword evidence="2" id="KW-1185">Reference proteome</keyword>
<sequence>MAAHRDLLYVASRVRSPPKISVDGFHAWYDSVHVPDVLKTSAVSTAYRYNAATDTTPWPFLAIYPVHYLPQFVKGDYASIPSTSDLLPGPTHSCFDAAQFDIRGYLPVASGSESDILADAACDLLSVEFNPPSDVDESDSGAIWNWFTKKFASLRLQRVGIYKFWQVLYQDEKLDTLPTYLALAQINASDEDYKKAIEQIRSAIPTAQWKLRRAFG</sequence>
<organism evidence="1 2">
    <name type="scientific">Aspergillus versicolor CBS 583.65</name>
    <dbReference type="NCBI Taxonomy" id="1036611"/>
    <lineage>
        <taxon>Eukaryota</taxon>
        <taxon>Fungi</taxon>
        <taxon>Dikarya</taxon>
        <taxon>Ascomycota</taxon>
        <taxon>Pezizomycotina</taxon>
        <taxon>Eurotiomycetes</taxon>
        <taxon>Eurotiomycetidae</taxon>
        <taxon>Eurotiales</taxon>
        <taxon>Aspergillaceae</taxon>
        <taxon>Aspergillus</taxon>
        <taxon>Aspergillus subgen. Nidulantes</taxon>
    </lineage>
</organism>